<dbReference type="SUPFAM" id="SSF51445">
    <property type="entry name" value="(Trans)glycosidases"/>
    <property type="match status" value="1"/>
</dbReference>
<dbReference type="GO" id="GO:0008456">
    <property type="term" value="F:alpha-N-acetylgalactosaminidase activity"/>
    <property type="evidence" value="ECO:0007669"/>
    <property type="project" value="UniProtKB-EC"/>
</dbReference>
<evidence type="ECO:0000259" key="16">
    <source>
        <dbReference type="Pfam" id="PF17450"/>
    </source>
</evidence>
<dbReference type="Proteomes" id="UP000664991">
    <property type="component" value="Unassembled WGS sequence"/>
</dbReference>
<sequence>MGGCLPRERADPELKGGGALGGSEGFLGPCRAGQDVARGILIGSVGKVCVRQASPRWNAVDESGDCGGSLLGRPNQAAAQIAAEESLPNPNIRRLVKAEQIWSGPETAESRAMLLKTVLLLALVAQVLVLENGLLRKPPMGWLAWERFRCNIDCNEDPKSCISEELFMEMADRLAQDGWRELGYVYLNIDDCWIGGRDAKGNLVPDRKRFPHGIAFLADYAHSLGLKLGIYEDLGNFTCMGYPGTTLDKVVQDAQTFAEWKVDMLKLDGCYSSPQERAEGYPKMAAALNATGRPIAFSCSWPAYEGGLPPKVNYTLLADICNLWRNFDDIQDSWRSVLSILDWFVAHQDVLQPVAGPGHWNDPDVLLIGNFGLSFEQARAQMALWTVLAAPLLMSTDLRTISAQNVDILQNPLMIKINQDPLGIQGRRILKEKSYIEVYLRPLVNEASAIVFFSRRTDMPYHYHSSLARLNFSSSVVYEAQDVYTGEIISGLQDKTNFTVIINPSGVVMWYLYPISKLGIPQQ</sequence>
<dbReference type="Gene3D" id="2.60.40.1180">
    <property type="entry name" value="Golgi alpha-mannosidase II"/>
    <property type="match status" value="1"/>
</dbReference>
<dbReference type="InterPro" id="IPR013780">
    <property type="entry name" value="Glyco_hydro_b"/>
</dbReference>
<dbReference type="InterPro" id="IPR035373">
    <property type="entry name" value="Melibiase/NAGA_C"/>
</dbReference>
<dbReference type="Pfam" id="PF16499">
    <property type="entry name" value="Melibiase_2"/>
    <property type="match status" value="1"/>
</dbReference>
<evidence type="ECO:0000313" key="17">
    <source>
        <dbReference type="EMBL" id="KAG5212764.1"/>
    </source>
</evidence>
<evidence type="ECO:0000256" key="1">
    <source>
        <dbReference type="ARBA" id="ARBA00004371"/>
    </source>
</evidence>
<comment type="catalytic activity">
    <reaction evidence="11">
        <text>Cleavage of non-reducing alpha-(1-&gt;3)-N-acetylgalactosamine residues from human blood group A and AB mucin glycoproteins, Forssman hapten and blood group A lacto series glycolipids.</text>
        <dbReference type="EC" id="3.2.1.49"/>
    </reaction>
</comment>
<evidence type="ECO:0000256" key="14">
    <source>
        <dbReference type="ARBA" id="ARBA00048850"/>
    </source>
</evidence>
<dbReference type="InterPro" id="IPR002241">
    <property type="entry name" value="Glyco_hydro_27"/>
</dbReference>
<evidence type="ECO:0000256" key="5">
    <source>
        <dbReference type="ARBA" id="ARBA00023098"/>
    </source>
</evidence>
<comment type="function">
    <text evidence="13">Removes terminal alpha-N-acetylgalactosamine residues from glycolipids and glycopeptides. Required for the breakdown of glycolipids.</text>
</comment>
<dbReference type="FunFam" id="2.60.40.1180:FF:000025">
    <property type="entry name" value="Alpha-galactosidase"/>
    <property type="match status" value="1"/>
</dbReference>
<keyword evidence="4 15" id="KW-0378">Hydrolase</keyword>
<comment type="subunit">
    <text evidence="3 15">Homodimer.</text>
</comment>
<evidence type="ECO:0000256" key="11">
    <source>
        <dbReference type="ARBA" id="ARBA00036875"/>
    </source>
</evidence>
<feature type="domain" description="Alpha galactosidase A C-terminal" evidence="16">
    <location>
        <begin position="423"/>
        <end position="506"/>
    </location>
</feature>
<dbReference type="CDD" id="cd14792">
    <property type="entry name" value="GH27"/>
    <property type="match status" value="1"/>
</dbReference>
<proteinExistence type="inferred from homology"/>
<comment type="similarity">
    <text evidence="2 15">Belongs to the glycosyl hydrolase 27 family.</text>
</comment>
<dbReference type="InterPro" id="IPR000111">
    <property type="entry name" value="Glyco_hydro_27/36_CS"/>
</dbReference>
<dbReference type="GO" id="GO:0016020">
    <property type="term" value="C:membrane"/>
    <property type="evidence" value="ECO:0007669"/>
    <property type="project" value="GOC"/>
</dbReference>
<gene>
    <name evidence="17" type="ORF">JEQ12_015193</name>
</gene>
<name>A0A836D5R0_SHEEP</name>
<evidence type="ECO:0000256" key="4">
    <source>
        <dbReference type="ARBA" id="ARBA00022801"/>
    </source>
</evidence>
<dbReference type="GO" id="GO:0019377">
    <property type="term" value="P:glycolipid catabolic process"/>
    <property type="evidence" value="ECO:0007669"/>
    <property type="project" value="UniProtKB-ARBA"/>
</dbReference>
<dbReference type="PRINTS" id="PR00740">
    <property type="entry name" value="GLHYDRLASE27"/>
</dbReference>
<keyword evidence="7" id="KW-0325">Glycoprotein</keyword>
<comment type="catalytic activity">
    <reaction evidence="10">
        <text>a neolactoside IV(3)-alpha-GalNAc,IV(2)-alpha-Fuc-nLc4Cer(d18:0) + H2O = a neolactoside IV(2)-alpha-Fuc-nLc4Cer(d18:0) + N-acetyl-alpha-D-galactosamine</text>
        <dbReference type="Rhea" id="RHEA:49304"/>
        <dbReference type="ChEBI" id="CHEBI:15377"/>
        <dbReference type="ChEBI" id="CHEBI:40356"/>
        <dbReference type="ChEBI" id="CHEBI:91118"/>
        <dbReference type="ChEBI" id="CHEBI:91119"/>
    </reaction>
    <physiologicalReaction direction="left-to-right" evidence="10">
        <dbReference type="Rhea" id="RHEA:49305"/>
    </physiologicalReaction>
</comment>
<comment type="caution">
    <text evidence="17">The sequence shown here is derived from an EMBL/GenBank/DDBJ whole genome shotgun (WGS) entry which is preliminary data.</text>
</comment>
<evidence type="ECO:0000256" key="3">
    <source>
        <dbReference type="ARBA" id="ARBA00011738"/>
    </source>
</evidence>
<dbReference type="GO" id="GO:0009311">
    <property type="term" value="P:oligosaccharide metabolic process"/>
    <property type="evidence" value="ECO:0007669"/>
    <property type="project" value="TreeGrafter"/>
</dbReference>
<evidence type="ECO:0000256" key="7">
    <source>
        <dbReference type="ARBA" id="ARBA00023180"/>
    </source>
</evidence>
<dbReference type="GO" id="GO:0005764">
    <property type="term" value="C:lysosome"/>
    <property type="evidence" value="ECO:0007669"/>
    <property type="project" value="UniProtKB-SubCell"/>
</dbReference>
<evidence type="ECO:0000256" key="2">
    <source>
        <dbReference type="ARBA" id="ARBA00009743"/>
    </source>
</evidence>
<evidence type="ECO:0000256" key="15">
    <source>
        <dbReference type="RuleBase" id="RU361168"/>
    </source>
</evidence>
<keyword evidence="6 15" id="KW-1015">Disulfide bond</keyword>
<dbReference type="Gene3D" id="3.20.20.70">
    <property type="entry name" value="Aldolase class I"/>
    <property type="match status" value="1"/>
</dbReference>
<evidence type="ECO:0000256" key="6">
    <source>
        <dbReference type="ARBA" id="ARBA00023157"/>
    </source>
</evidence>
<dbReference type="GO" id="GO:0016139">
    <property type="term" value="P:glycoside catabolic process"/>
    <property type="evidence" value="ECO:0007669"/>
    <property type="project" value="TreeGrafter"/>
</dbReference>
<organism evidence="17 18">
    <name type="scientific">Ovis aries</name>
    <name type="common">Sheep</name>
    <dbReference type="NCBI Taxonomy" id="9940"/>
    <lineage>
        <taxon>Eukaryota</taxon>
        <taxon>Metazoa</taxon>
        <taxon>Chordata</taxon>
        <taxon>Craniata</taxon>
        <taxon>Vertebrata</taxon>
        <taxon>Euteleostomi</taxon>
        <taxon>Mammalia</taxon>
        <taxon>Eutheria</taxon>
        <taxon>Laurasiatheria</taxon>
        <taxon>Artiodactyla</taxon>
        <taxon>Ruminantia</taxon>
        <taxon>Pecora</taxon>
        <taxon>Bovidae</taxon>
        <taxon>Caprinae</taxon>
        <taxon>Ovis</taxon>
    </lineage>
</organism>
<comment type="catalytic activity">
    <reaction evidence="14">
        <text>a globoside IV3GalNAc-Gb4Cer + H2O = N-acetyl-alpha-D-galactosamine + a globoside Gb4Cer</text>
        <dbReference type="Rhea" id="RHEA:48412"/>
        <dbReference type="ChEBI" id="CHEBI:15377"/>
        <dbReference type="ChEBI" id="CHEBI:40356"/>
        <dbReference type="ChEBI" id="CHEBI:88167"/>
        <dbReference type="ChEBI" id="CHEBI:90400"/>
    </reaction>
    <physiologicalReaction direction="left-to-right" evidence="14">
        <dbReference type="Rhea" id="RHEA:48413"/>
    </physiologicalReaction>
</comment>
<protein>
    <recommendedName>
        <fullName evidence="15">Alpha-galactosidase</fullName>
        <ecNumber evidence="15">3.2.1.-</ecNumber>
    </recommendedName>
</protein>
<dbReference type="PROSITE" id="PS00512">
    <property type="entry name" value="ALPHA_GALACTOSIDASE"/>
    <property type="match status" value="1"/>
</dbReference>
<dbReference type="AlphaFoldDB" id="A0A836D5R0"/>
<dbReference type="PANTHER" id="PTHR11452">
    <property type="entry name" value="ALPHA-GALACTOSIDASE/ALPHA-N-ACETYLGALACTOSAMINIDASE"/>
    <property type="match status" value="1"/>
</dbReference>
<comment type="subcellular location">
    <subcellularLocation>
        <location evidence="1">Lysosome</location>
    </subcellularLocation>
</comment>
<reference evidence="17 18" key="1">
    <citation type="submission" date="2020-12" db="EMBL/GenBank/DDBJ databases">
        <title>De novo assembly of Tibetan sheep genome.</title>
        <authorList>
            <person name="Li X."/>
        </authorList>
    </citation>
    <scope>NUCLEOTIDE SEQUENCE [LARGE SCALE GENOMIC DNA]</scope>
    <source>
        <tissue evidence="17">Heart</tissue>
    </source>
</reference>
<keyword evidence="9 15" id="KW-0326">Glycosidase</keyword>
<dbReference type="InterPro" id="IPR017853">
    <property type="entry name" value="GH"/>
</dbReference>
<comment type="catalytic activity">
    <reaction evidence="12">
        <text>a neolactoside IV(3)-alpha-GalNAc,IV(2)-alpha-Fuc-nLc4Cer(d18:1(4E)) + H2O = a neolactoside IV(2)-alpha-Fuc-nLc4Cer(d18:1(4E)) + N-acetyl-alpha-D-galactosamine</text>
        <dbReference type="Rhea" id="RHEA:48212"/>
        <dbReference type="ChEBI" id="CHEBI:15377"/>
        <dbReference type="ChEBI" id="CHEBI:28471"/>
        <dbReference type="ChEBI" id="CHEBI:28691"/>
        <dbReference type="ChEBI" id="CHEBI:40356"/>
    </reaction>
    <physiologicalReaction direction="left-to-right" evidence="12">
        <dbReference type="Rhea" id="RHEA:48213"/>
    </physiologicalReaction>
</comment>
<dbReference type="FunFam" id="3.20.20.70:FF:000070">
    <property type="entry name" value="Alpha-galactosidase"/>
    <property type="match status" value="1"/>
</dbReference>
<keyword evidence="5" id="KW-0443">Lipid metabolism</keyword>
<accession>A0A836D5R0</accession>
<dbReference type="EMBL" id="JAEMGP010000003">
    <property type="protein sequence ID" value="KAG5212764.1"/>
    <property type="molecule type" value="Genomic_DNA"/>
</dbReference>
<evidence type="ECO:0000256" key="9">
    <source>
        <dbReference type="ARBA" id="ARBA00023295"/>
    </source>
</evidence>
<evidence type="ECO:0000256" key="12">
    <source>
        <dbReference type="ARBA" id="ARBA00036913"/>
    </source>
</evidence>
<dbReference type="EC" id="3.2.1.-" evidence="15"/>
<dbReference type="SUPFAM" id="SSF51011">
    <property type="entry name" value="Glycosyl hydrolase domain"/>
    <property type="match status" value="1"/>
</dbReference>
<evidence type="ECO:0000256" key="8">
    <source>
        <dbReference type="ARBA" id="ARBA00023228"/>
    </source>
</evidence>
<dbReference type="GO" id="GO:0004557">
    <property type="term" value="F:alpha-galactosidase activity"/>
    <property type="evidence" value="ECO:0007669"/>
    <property type="project" value="TreeGrafter"/>
</dbReference>
<evidence type="ECO:0000313" key="18">
    <source>
        <dbReference type="Proteomes" id="UP000664991"/>
    </source>
</evidence>
<dbReference type="InterPro" id="IPR013785">
    <property type="entry name" value="Aldolase_TIM"/>
</dbReference>
<keyword evidence="8" id="KW-0458">Lysosome</keyword>
<evidence type="ECO:0000256" key="10">
    <source>
        <dbReference type="ARBA" id="ARBA00036776"/>
    </source>
</evidence>
<dbReference type="Pfam" id="PF17450">
    <property type="entry name" value="Melibiase_2_C"/>
    <property type="match status" value="1"/>
</dbReference>
<dbReference type="PANTHER" id="PTHR11452:SF25">
    <property type="entry name" value="ALPHA-N-ACETYLGALACTOSAMINIDASE"/>
    <property type="match status" value="1"/>
</dbReference>
<evidence type="ECO:0000256" key="13">
    <source>
        <dbReference type="ARBA" id="ARBA00037431"/>
    </source>
</evidence>